<comment type="subunit">
    <text evidence="8">Homodimer.</text>
</comment>
<evidence type="ECO:0000256" key="7">
    <source>
        <dbReference type="ARBA" id="ARBA00048258"/>
    </source>
</evidence>
<gene>
    <name evidence="8" type="primary">panC</name>
    <name evidence="9" type="ORF">QOZ99_001534</name>
</gene>
<dbReference type="SUPFAM" id="SSF52374">
    <property type="entry name" value="Nucleotidylyl transferase"/>
    <property type="match status" value="1"/>
</dbReference>
<comment type="pathway">
    <text evidence="1 8">Cofactor biosynthesis; (R)-pantothenate biosynthesis; (R)-pantothenate from (R)-pantoate and beta-alanine: step 1/1.</text>
</comment>
<evidence type="ECO:0000256" key="8">
    <source>
        <dbReference type="HAMAP-Rule" id="MF_00158"/>
    </source>
</evidence>
<dbReference type="GO" id="GO:0004592">
    <property type="term" value="F:pantoate-beta-alanine ligase activity"/>
    <property type="evidence" value="ECO:0007669"/>
    <property type="project" value="UniProtKB-EC"/>
</dbReference>
<accession>A0ABU0LPP3</accession>
<dbReference type="PANTHER" id="PTHR21299:SF1">
    <property type="entry name" value="PANTOATE--BETA-ALANINE LIGASE"/>
    <property type="match status" value="1"/>
</dbReference>
<comment type="similarity">
    <text evidence="2 8">Belongs to the pantothenate synthetase family.</text>
</comment>
<dbReference type="NCBIfam" id="TIGR00018">
    <property type="entry name" value="panC"/>
    <property type="match status" value="1"/>
</dbReference>
<evidence type="ECO:0000256" key="6">
    <source>
        <dbReference type="ARBA" id="ARBA00022840"/>
    </source>
</evidence>
<dbReference type="InterPro" id="IPR042176">
    <property type="entry name" value="Pantoate_ligase_C"/>
</dbReference>
<keyword evidence="10" id="KW-1185">Reference proteome</keyword>
<feature type="binding site" evidence="8">
    <location>
        <position position="68"/>
    </location>
    <ligand>
        <name>(R)-pantoate</name>
        <dbReference type="ChEBI" id="CHEBI:15980"/>
    </ligand>
</feature>
<keyword evidence="5 8" id="KW-0547">Nucleotide-binding</keyword>
<protein>
    <recommendedName>
        <fullName evidence="8">Pantothenate synthetase</fullName>
        <shortName evidence="8">PS</shortName>
        <ecNumber evidence="8">6.3.2.1</ecNumber>
    </recommendedName>
    <alternativeName>
        <fullName evidence="8">Pantoate--beta-alanine ligase</fullName>
    </alternativeName>
    <alternativeName>
        <fullName evidence="8">Pantoate-activating enzyme</fullName>
    </alternativeName>
</protein>
<name>A0ABU0LPP3_9HYPH</name>
<dbReference type="Gene3D" id="3.40.50.620">
    <property type="entry name" value="HUPs"/>
    <property type="match status" value="1"/>
</dbReference>
<feature type="binding site" evidence="8">
    <location>
        <position position="160"/>
    </location>
    <ligand>
        <name>(R)-pantoate</name>
        <dbReference type="ChEBI" id="CHEBI:15980"/>
    </ligand>
</feature>
<keyword evidence="8" id="KW-0963">Cytoplasm</keyword>
<evidence type="ECO:0000256" key="3">
    <source>
        <dbReference type="ARBA" id="ARBA00022598"/>
    </source>
</evidence>
<dbReference type="PANTHER" id="PTHR21299">
    <property type="entry name" value="CYTIDYLATE KINASE/PANTOATE-BETA-ALANINE LIGASE"/>
    <property type="match status" value="1"/>
</dbReference>
<feature type="binding site" evidence="8">
    <location>
        <begin position="154"/>
        <end position="157"/>
    </location>
    <ligand>
        <name>ATP</name>
        <dbReference type="ChEBI" id="CHEBI:30616"/>
    </ligand>
</feature>
<comment type="miscellaneous">
    <text evidence="8">The reaction proceeds by a bi uni uni bi ping pong mechanism.</text>
</comment>
<feature type="binding site" evidence="8">
    <location>
        <position position="68"/>
    </location>
    <ligand>
        <name>beta-alanine</name>
        <dbReference type="ChEBI" id="CHEBI:57966"/>
    </ligand>
</feature>
<reference evidence="9 10" key="1">
    <citation type="submission" date="2023-07" db="EMBL/GenBank/DDBJ databases">
        <title>Genomic Encyclopedia of Type Strains, Phase IV (KMG-IV): sequencing the most valuable type-strain genomes for metagenomic binning, comparative biology and taxonomic classification.</title>
        <authorList>
            <person name="Goeker M."/>
        </authorList>
    </citation>
    <scope>NUCLEOTIDE SEQUENCE [LARGE SCALE GENOMIC DNA]</scope>
    <source>
        <strain evidence="9 10">DSM 15561</strain>
    </source>
</reference>
<feature type="binding site" evidence="8">
    <location>
        <position position="183"/>
    </location>
    <ligand>
        <name>ATP</name>
        <dbReference type="ChEBI" id="CHEBI:30616"/>
    </ligand>
</feature>
<dbReference type="CDD" id="cd00560">
    <property type="entry name" value="PanC"/>
    <property type="match status" value="1"/>
</dbReference>
<evidence type="ECO:0000256" key="5">
    <source>
        <dbReference type="ARBA" id="ARBA00022741"/>
    </source>
</evidence>
<comment type="function">
    <text evidence="8">Catalyzes the condensation of pantoate with beta-alanine in an ATP-dependent reaction via a pantoyl-adenylate intermediate.</text>
</comment>
<dbReference type="InterPro" id="IPR003721">
    <property type="entry name" value="Pantoate_ligase"/>
</dbReference>
<evidence type="ECO:0000256" key="4">
    <source>
        <dbReference type="ARBA" id="ARBA00022655"/>
    </source>
</evidence>
<dbReference type="RefSeq" id="WP_306889382.1">
    <property type="nucleotide sequence ID" value="NZ_JAUSVR010000004.1"/>
</dbReference>
<evidence type="ECO:0000313" key="9">
    <source>
        <dbReference type="EMBL" id="MDQ0510646.1"/>
    </source>
</evidence>
<feature type="binding site" evidence="8">
    <location>
        <begin position="191"/>
        <end position="194"/>
    </location>
    <ligand>
        <name>ATP</name>
        <dbReference type="ChEBI" id="CHEBI:30616"/>
    </ligand>
</feature>
<dbReference type="Gene3D" id="3.30.1300.10">
    <property type="entry name" value="Pantoate-beta-alanine ligase, C-terminal domain"/>
    <property type="match status" value="1"/>
</dbReference>
<feature type="binding site" evidence="8">
    <location>
        <begin position="37"/>
        <end position="44"/>
    </location>
    <ligand>
        <name>ATP</name>
        <dbReference type="ChEBI" id="CHEBI:30616"/>
    </ligand>
</feature>
<dbReference type="HAMAP" id="MF_00158">
    <property type="entry name" value="PanC"/>
    <property type="match status" value="1"/>
</dbReference>
<comment type="caution">
    <text evidence="9">The sequence shown here is derived from an EMBL/GenBank/DDBJ whole genome shotgun (WGS) entry which is preliminary data.</text>
</comment>
<organism evidence="9 10">
    <name type="scientific">Ancylobacter amanitiformis</name>
    <dbReference type="NCBI Taxonomy" id="217069"/>
    <lineage>
        <taxon>Bacteria</taxon>
        <taxon>Pseudomonadati</taxon>
        <taxon>Pseudomonadota</taxon>
        <taxon>Alphaproteobacteria</taxon>
        <taxon>Hyphomicrobiales</taxon>
        <taxon>Xanthobacteraceae</taxon>
        <taxon>Ancylobacter</taxon>
    </lineage>
</organism>
<dbReference type="InterPro" id="IPR014729">
    <property type="entry name" value="Rossmann-like_a/b/a_fold"/>
</dbReference>
<dbReference type="EC" id="6.3.2.1" evidence="8"/>
<keyword evidence="3 8" id="KW-0436">Ligase</keyword>
<feature type="active site" description="Proton donor" evidence="8">
    <location>
        <position position="44"/>
    </location>
</feature>
<proteinExistence type="inferred from homology"/>
<comment type="subcellular location">
    <subcellularLocation>
        <location evidence="8">Cytoplasm</location>
    </subcellularLocation>
</comment>
<dbReference type="Proteomes" id="UP001235094">
    <property type="component" value="Unassembled WGS sequence"/>
</dbReference>
<dbReference type="Pfam" id="PF02569">
    <property type="entry name" value="Pantoate_ligase"/>
    <property type="match status" value="1"/>
</dbReference>
<evidence type="ECO:0000256" key="1">
    <source>
        <dbReference type="ARBA" id="ARBA00004990"/>
    </source>
</evidence>
<dbReference type="EMBL" id="JAUSVR010000004">
    <property type="protein sequence ID" value="MDQ0510646.1"/>
    <property type="molecule type" value="Genomic_DNA"/>
</dbReference>
<keyword evidence="4 8" id="KW-0566">Pantothenate biosynthesis</keyword>
<comment type="catalytic activity">
    <reaction evidence="7 8">
        <text>(R)-pantoate + beta-alanine + ATP = (R)-pantothenate + AMP + diphosphate + H(+)</text>
        <dbReference type="Rhea" id="RHEA:10912"/>
        <dbReference type="ChEBI" id="CHEBI:15378"/>
        <dbReference type="ChEBI" id="CHEBI:15980"/>
        <dbReference type="ChEBI" id="CHEBI:29032"/>
        <dbReference type="ChEBI" id="CHEBI:30616"/>
        <dbReference type="ChEBI" id="CHEBI:33019"/>
        <dbReference type="ChEBI" id="CHEBI:57966"/>
        <dbReference type="ChEBI" id="CHEBI:456215"/>
        <dbReference type="EC" id="6.3.2.1"/>
    </reaction>
</comment>
<keyword evidence="6 8" id="KW-0067">ATP-binding</keyword>
<evidence type="ECO:0000256" key="2">
    <source>
        <dbReference type="ARBA" id="ARBA00009256"/>
    </source>
</evidence>
<evidence type="ECO:0000313" key="10">
    <source>
        <dbReference type="Proteomes" id="UP001235094"/>
    </source>
</evidence>
<sequence>MPSSSPRIRTLHTVAELRAQLRAWRAGGERVALVPTMGALHAGHVELMNVARTLAQRIVVSIFVNPTQFAPTEDLGRYPRTLAADLEKAGAAGVDIAFVPDVAEMYPPGFATTISLAGPALGLETDFRPTHFAGVATVVAKLILQTGPDVALFGEKDYQQLQVIARMARDLDLPVEIVGVPTVREPDGLALSSRNVYLSAADRAAAPALHRALQGAAAAIRAGGDIAEAVATARAQVSAAGFALDYLEARHARSLAPIAAREEGPIRLLVAARIGATRLIDNIGVD</sequence>